<dbReference type="GO" id="GO:0016787">
    <property type="term" value="F:hydrolase activity"/>
    <property type="evidence" value="ECO:0007669"/>
    <property type="project" value="UniProtKB-KW"/>
</dbReference>
<evidence type="ECO:0000313" key="1">
    <source>
        <dbReference type="EMBL" id="AOT62288.1"/>
    </source>
</evidence>
<reference evidence="1 2" key="1">
    <citation type="submission" date="2016-09" db="EMBL/GenBank/DDBJ databases">
        <title>Streptomyces rubrolavendulae MJM4426 Genome sequencing and assembly.</title>
        <authorList>
            <person name="Kim J.-G."/>
        </authorList>
    </citation>
    <scope>NUCLEOTIDE SEQUENCE [LARGE SCALE GENOMIC DNA]</scope>
    <source>
        <strain evidence="1 2">MJM4426</strain>
    </source>
</reference>
<dbReference type="KEGG" id="srn:A4G23_05183"/>
<dbReference type="Pfam" id="PF12710">
    <property type="entry name" value="HAD"/>
    <property type="match status" value="1"/>
</dbReference>
<dbReference type="CDD" id="cd01427">
    <property type="entry name" value="HAD_like"/>
    <property type="match status" value="1"/>
</dbReference>
<dbReference type="STRING" id="285473.A4G23_05183"/>
<dbReference type="OrthoDB" id="9799365at2"/>
<evidence type="ECO:0000313" key="2">
    <source>
        <dbReference type="Proteomes" id="UP000095349"/>
    </source>
</evidence>
<protein>
    <submittedName>
        <fullName evidence="1">Haloacid dehalogenase-like hydrolase</fullName>
    </submittedName>
</protein>
<dbReference type="InterPro" id="IPR036412">
    <property type="entry name" value="HAD-like_sf"/>
</dbReference>
<dbReference type="PATRIC" id="fig|285473.5.peg.5457"/>
<dbReference type="EMBL" id="CP017316">
    <property type="protein sequence ID" value="AOT62288.1"/>
    <property type="molecule type" value="Genomic_DNA"/>
</dbReference>
<sequence length="310" mass="34057">MGASPLGSWNDGPARRAIVAYVTSTADERSPDFVPPADRIAVFDNDGTLWVEKPAPVQTGFVLGKLAERVAADPALAREQPYRALAERDESFLRALDAQEPDAVESMVRAVGAAWEGTPFGAYEAQAARYLASWRHERFGVPATGLVYRPMLELFDYLRAHGWRLFVCSGGGRDFMRVICEDTWGLPRENVIGSAPEFAWRDGTLVRRATPHGPIALGPGKPEYVLARTGRLPRLAAGNDDVDVEMLRSAPFALLVVHDDAEREYAYTDGAARAQSAARRYGWTTVSVKHDWKTVLTPPHTQEEPSAPGQ</sequence>
<dbReference type="SUPFAM" id="SSF56784">
    <property type="entry name" value="HAD-like"/>
    <property type="match status" value="1"/>
</dbReference>
<gene>
    <name evidence="1" type="ORF">A4G23_05183</name>
</gene>
<dbReference type="Proteomes" id="UP000095349">
    <property type="component" value="Chromosome"/>
</dbReference>
<keyword evidence="2" id="KW-1185">Reference proteome</keyword>
<dbReference type="RefSeq" id="WP_069979090.1">
    <property type="nucleotide sequence ID" value="NZ_CP017316.1"/>
</dbReference>
<dbReference type="Gene3D" id="3.40.50.1000">
    <property type="entry name" value="HAD superfamily/HAD-like"/>
    <property type="match status" value="1"/>
</dbReference>
<name>A0A1D8GA37_9ACTN</name>
<dbReference type="AlphaFoldDB" id="A0A1D8GA37"/>
<keyword evidence="1" id="KW-0378">Hydrolase</keyword>
<proteinExistence type="predicted"/>
<accession>A0A1D8GA37</accession>
<organism evidence="1 2">
    <name type="scientific">Streptomyces rubrolavendulae</name>
    <dbReference type="NCBI Taxonomy" id="285473"/>
    <lineage>
        <taxon>Bacteria</taxon>
        <taxon>Bacillati</taxon>
        <taxon>Actinomycetota</taxon>
        <taxon>Actinomycetes</taxon>
        <taxon>Kitasatosporales</taxon>
        <taxon>Streptomycetaceae</taxon>
        <taxon>Streptomyces</taxon>
    </lineage>
</organism>
<dbReference type="InterPro" id="IPR023214">
    <property type="entry name" value="HAD_sf"/>
</dbReference>